<keyword evidence="5" id="KW-1185">Reference proteome</keyword>
<dbReference type="InterPro" id="IPR036291">
    <property type="entry name" value="NAD(P)-bd_dom_sf"/>
</dbReference>
<evidence type="ECO:0000256" key="3">
    <source>
        <dbReference type="RuleBase" id="RU000363"/>
    </source>
</evidence>
<dbReference type="InterPro" id="IPR050259">
    <property type="entry name" value="SDR"/>
</dbReference>
<organism evidence="4 5">
    <name type="scientific">Chroococcidiopsis cubana SAG 39.79</name>
    <dbReference type="NCBI Taxonomy" id="388085"/>
    <lineage>
        <taxon>Bacteria</taxon>
        <taxon>Bacillati</taxon>
        <taxon>Cyanobacteriota</taxon>
        <taxon>Cyanophyceae</taxon>
        <taxon>Chroococcidiopsidales</taxon>
        <taxon>Chroococcidiopsidaceae</taxon>
        <taxon>Chroococcidiopsis</taxon>
    </lineage>
</organism>
<name>A0AB37UCJ1_9CYAN</name>
<proteinExistence type="inferred from homology"/>
<dbReference type="SUPFAM" id="SSF51735">
    <property type="entry name" value="NAD(P)-binding Rossmann-fold domains"/>
    <property type="match status" value="1"/>
</dbReference>
<gene>
    <name evidence="4" type="ORF">DSM107010_58780</name>
</gene>
<evidence type="ECO:0000256" key="2">
    <source>
        <dbReference type="ARBA" id="ARBA00023002"/>
    </source>
</evidence>
<dbReference type="EMBL" id="RSCK01000090">
    <property type="protein sequence ID" value="RUT04158.1"/>
    <property type="molecule type" value="Genomic_DNA"/>
</dbReference>
<reference evidence="4 5" key="1">
    <citation type="journal article" date="2019" name="Genome Biol. Evol.">
        <title>Day and night: Metabolic profiles and evolutionary relationships of six axenic non-marine cyanobacteria.</title>
        <authorList>
            <person name="Will S.E."/>
            <person name="Henke P."/>
            <person name="Boedeker C."/>
            <person name="Huang S."/>
            <person name="Brinkmann H."/>
            <person name="Rohde M."/>
            <person name="Jarek M."/>
            <person name="Friedl T."/>
            <person name="Seufert S."/>
            <person name="Schumacher M."/>
            <person name="Overmann J."/>
            <person name="Neumann-Schaal M."/>
            <person name="Petersen J."/>
        </authorList>
    </citation>
    <scope>NUCLEOTIDE SEQUENCE [LARGE SCALE GENOMIC DNA]</scope>
    <source>
        <strain evidence="4 5">SAG 39.79</strain>
    </source>
</reference>
<protein>
    <submittedName>
        <fullName evidence="4">3-oxoacyl-ACP reductase</fullName>
    </submittedName>
</protein>
<dbReference type="InterPro" id="IPR002347">
    <property type="entry name" value="SDR_fam"/>
</dbReference>
<keyword evidence="2" id="KW-0560">Oxidoreductase</keyword>
<evidence type="ECO:0000313" key="4">
    <source>
        <dbReference type="EMBL" id="RUT04158.1"/>
    </source>
</evidence>
<dbReference type="FunFam" id="3.40.50.720:FF:000084">
    <property type="entry name" value="Short-chain dehydrogenase reductase"/>
    <property type="match status" value="1"/>
</dbReference>
<comment type="similarity">
    <text evidence="1 3">Belongs to the short-chain dehydrogenases/reductases (SDR) family.</text>
</comment>
<dbReference type="GO" id="GO:0016491">
    <property type="term" value="F:oxidoreductase activity"/>
    <property type="evidence" value="ECO:0007669"/>
    <property type="project" value="UniProtKB-KW"/>
</dbReference>
<dbReference type="PRINTS" id="PR00081">
    <property type="entry name" value="GDHRDH"/>
</dbReference>
<dbReference type="Pfam" id="PF00106">
    <property type="entry name" value="adh_short"/>
    <property type="match status" value="1"/>
</dbReference>
<dbReference type="RefSeq" id="WP_106167177.1">
    <property type="nucleotide sequence ID" value="NZ_JAVKZF010000001.1"/>
</dbReference>
<evidence type="ECO:0000313" key="5">
    <source>
        <dbReference type="Proteomes" id="UP000282574"/>
    </source>
</evidence>
<dbReference type="Gene3D" id="3.40.50.720">
    <property type="entry name" value="NAD(P)-binding Rossmann-like Domain"/>
    <property type="match status" value="1"/>
</dbReference>
<accession>A0AB37UCJ1</accession>
<evidence type="ECO:0000256" key="1">
    <source>
        <dbReference type="ARBA" id="ARBA00006484"/>
    </source>
</evidence>
<dbReference type="PRINTS" id="PR00080">
    <property type="entry name" value="SDRFAMILY"/>
</dbReference>
<comment type="caution">
    <text evidence="4">The sequence shown here is derived from an EMBL/GenBank/DDBJ whole genome shotgun (WGS) entry which is preliminary data.</text>
</comment>
<sequence length="267" mass="28198">MDLQLKGKRALVTGSSSGIGAAIAKTLAKEGATVAIQGRNHQKVNQVVQDIVEQGGYALAATGDLTQNEDAQKVIDTVLETLGGIDILVNNAGAYPLQSWTNATVEDWIENFETNVFSMVRVLNLLLPHMKTLEWGRIIQISSNAGVQAFPGAPHYSATKAANINMSVSLAKELSGTGVTANTVSPGPIVTEGWIDFAQDIAQEQGWGTDLEVVKRKFLEMMGGLPSGRLGEPEDVANLVAFVASPLAGYINGANLRVDGGQTPTVN</sequence>
<dbReference type="PANTHER" id="PTHR42879">
    <property type="entry name" value="3-OXOACYL-(ACYL-CARRIER-PROTEIN) REDUCTASE"/>
    <property type="match status" value="1"/>
</dbReference>
<dbReference type="Proteomes" id="UP000282574">
    <property type="component" value="Unassembled WGS sequence"/>
</dbReference>
<dbReference type="AlphaFoldDB" id="A0AB37UCJ1"/>